<feature type="transmembrane region" description="Helical" evidence="2">
    <location>
        <begin position="62"/>
        <end position="82"/>
    </location>
</feature>
<reference evidence="4" key="1">
    <citation type="submission" date="2023-02" db="EMBL/GenBank/DDBJ databases">
        <title>Nocardiopsis ansamitocini NBRC 112285.</title>
        <authorList>
            <person name="Ichikawa N."/>
            <person name="Sato H."/>
            <person name="Tonouchi N."/>
        </authorList>
    </citation>
    <scope>NUCLEOTIDE SEQUENCE</scope>
    <source>
        <strain evidence="4">NBRC 112285</strain>
    </source>
</reference>
<name>A0A9W6P2N9_9ACTN</name>
<evidence type="ECO:0000259" key="3">
    <source>
        <dbReference type="SMART" id="SM00460"/>
    </source>
</evidence>
<proteinExistence type="predicted"/>
<dbReference type="InterPro" id="IPR021878">
    <property type="entry name" value="TgpA_N"/>
</dbReference>
<feature type="compositionally biased region" description="Polar residues" evidence="1">
    <location>
        <begin position="558"/>
        <end position="568"/>
    </location>
</feature>
<feature type="transmembrane region" description="Helical" evidence="2">
    <location>
        <begin position="223"/>
        <end position="244"/>
    </location>
</feature>
<evidence type="ECO:0000256" key="2">
    <source>
        <dbReference type="SAM" id="Phobius"/>
    </source>
</evidence>
<sequence length="775" mass="82412">MRRHGGFKPRVALPLAAMVTTLCAFSMLDPVFATSGWWYGSALAVLVVTGIGVALSWSRVPAILVPLAQIVGVACTVTAVYAPESAILGFLPTAASFSALSDLIALGFGDIRMNISPVPVSAGLLVVMTASLGGLGVLVHLVAVQLRLAGLAGMALLALVFVPLTVHHEGVTWSAFALTALGFLLLLAVEGSERSAGWGLRVPPSAEAKNTWASRTGSYLRQLLTTAHIAVVAVVLALLVPLAVPGMVNDAVFALASGARDGGQTVTTVNPLASLRRDITSLGDRRILEYRTSQSRPDYLRMHVLDTFDGENWTMSPVEASQRNRVDDQDLPEPDGFVTPAPDQLATTQVTVSSGTQRMDFLPLPYPTRNLAISGDWFTDPETLMVFSPRGEARGLTYEAVSAAPEPSSAALARTSATGARTVDSRYLDLPDGVDPRVRELAESITGDASSTHARAVALQNWFTSGDRFDYDLSPEPVPEGADPLAHFLFEDRVGYCQQFSAAMAVMARQLGIPARVAVGYTSGTSVSADRWIVTERNAHAWPELYFEGAGWLRFEPTPSSTDAQPSATVPGYAYPAEPDTSSPEGPGSAAQPEDSEGAGTDSESGETSAPVPGGNLADDFGGGTVVEESFPWTGVLIGIGAVAALLLLPALIRGAVRRVRWGRARDALGRSRAAWLELRDDLVDLGVEWRPAESPRGLGRRLENEYRLGSHAKESLRRIVAAEEAARYAPDPLEGRGLGSDGRTVRLALGALQSTRARITAVLLPRSLYTSRRF</sequence>
<keyword evidence="2" id="KW-1133">Transmembrane helix</keyword>
<keyword evidence="2" id="KW-0812">Transmembrane</keyword>
<dbReference type="PANTHER" id="PTHR42736">
    <property type="entry name" value="PROTEIN-GLUTAMINE GAMMA-GLUTAMYLTRANSFERASE"/>
    <property type="match status" value="1"/>
</dbReference>
<keyword evidence="2" id="KW-0472">Membrane</keyword>
<feature type="domain" description="Transglutaminase-like" evidence="3">
    <location>
        <begin position="489"/>
        <end position="559"/>
    </location>
</feature>
<dbReference type="Pfam" id="PF01841">
    <property type="entry name" value="Transglut_core"/>
    <property type="match status" value="1"/>
</dbReference>
<dbReference type="PANTHER" id="PTHR42736:SF1">
    <property type="entry name" value="PROTEIN-GLUTAMINE GAMMA-GLUTAMYLTRANSFERASE"/>
    <property type="match status" value="1"/>
</dbReference>
<dbReference type="EMBL" id="BSQG01000001">
    <property type="protein sequence ID" value="GLU45987.1"/>
    <property type="molecule type" value="Genomic_DNA"/>
</dbReference>
<accession>A0A9W6P2N9</accession>
<dbReference type="SUPFAM" id="SSF54001">
    <property type="entry name" value="Cysteine proteinases"/>
    <property type="match status" value="1"/>
</dbReference>
<feature type="transmembrane region" description="Helical" evidence="2">
    <location>
        <begin position="631"/>
        <end position="653"/>
    </location>
</feature>
<dbReference type="Gene3D" id="3.10.620.30">
    <property type="match status" value="1"/>
</dbReference>
<gene>
    <name evidence="4" type="ORF">Nans01_03380</name>
</gene>
<evidence type="ECO:0000313" key="5">
    <source>
        <dbReference type="Proteomes" id="UP001165092"/>
    </source>
</evidence>
<feature type="region of interest" description="Disordered" evidence="1">
    <location>
        <begin position="557"/>
        <end position="623"/>
    </location>
</feature>
<evidence type="ECO:0000313" key="4">
    <source>
        <dbReference type="EMBL" id="GLU45987.1"/>
    </source>
</evidence>
<dbReference type="InterPro" id="IPR052901">
    <property type="entry name" value="Bact_TGase-like"/>
</dbReference>
<keyword evidence="5" id="KW-1185">Reference proteome</keyword>
<dbReference type="Proteomes" id="UP001165092">
    <property type="component" value="Unassembled WGS sequence"/>
</dbReference>
<feature type="transmembrane region" description="Helical" evidence="2">
    <location>
        <begin position="120"/>
        <end position="141"/>
    </location>
</feature>
<comment type="caution">
    <text evidence="4">The sequence shown here is derived from an EMBL/GenBank/DDBJ whole genome shotgun (WGS) entry which is preliminary data.</text>
</comment>
<evidence type="ECO:0000256" key="1">
    <source>
        <dbReference type="SAM" id="MobiDB-lite"/>
    </source>
</evidence>
<feature type="transmembrane region" description="Helical" evidence="2">
    <location>
        <begin position="172"/>
        <end position="189"/>
    </location>
</feature>
<dbReference type="SMART" id="SM00460">
    <property type="entry name" value="TGc"/>
    <property type="match status" value="1"/>
</dbReference>
<organism evidence="4 5">
    <name type="scientific">Nocardiopsis ansamitocini</name>
    <dbReference type="NCBI Taxonomy" id="1670832"/>
    <lineage>
        <taxon>Bacteria</taxon>
        <taxon>Bacillati</taxon>
        <taxon>Actinomycetota</taxon>
        <taxon>Actinomycetes</taxon>
        <taxon>Streptosporangiales</taxon>
        <taxon>Nocardiopsidaceae</taxon>
        <taxon>Nocardiopsis</taxon>
    </lineage>
</organism>
<feature type="transmembrane region" description="Helical" evidence="2">
    <location>
        <begin position="36"/>
        <end position="55"/>
    </location>
</feature>
<dbReference type="Pfam" id="PF11992">
    <property type="entry name" value="TgpA_N"/>
    <property type="match status" value="1"/>
</dbReference>
<dbReference type="AlphaFoldDB" id="A0A9W6P2N9"/>
<dbReference type="InterPro" id="IPR038765">
    <property type="entry name" value="Papain-like_cys_pep_sf"/>
</dbReference>
<protein>
    <submittedName>
        <fullName evidence="4">Transglutaminase</fullName>
    </submittedName>
</protein>
<dbReference type="InterPro" id="IPR002931">
    <property type="entry name" value="Transglutaminase-like"/>
</dbReference>